<feature type="domain" description="Winged helix DNA-binding" evidence="1">
    <location>
        <begin position="11"/>
        <end position="90"/>
    </location>
</feature>
<dbReference type="InterPro" id="IPR036388">
    <property type="entry name" value="WH-like_DNA-bd_sf"/>
</dbReference>
<dbReference type="SUPFAM" id="SSF46785">
    <property type="entry name" value="Winged helix' DNA-binding domain"/>
    <property type="match status" value="1"/>
</dbReference>
<dbReference type="EMBL" id="RFFG01000093">
    <property type="protein sequence ID" value="RMI38050.1"/>
    <property type="molecule type" value="Genomic_DNA"/>
</dbReference>
<evidence type="ECO:0000313" key="2">
    <source>
        <dbReference type="EMBL" id="RMI38050.1"/>
    </source>
</evidence>
<evidence type="ECO:0000313" key="3">
    <source>
        <dbReference type="Proteomes" id="UP000282674"/>
    </source>
</evidence>
<dbReference type="PANTHER" id="PTHR37318">
    <property type="entry name" value="BSL7504 PROTEIN"/>
    <property type="match status" value="1"/>
</dbReference>
<dbReference type="InterPro" id="IPR036390">
    <property type="entry name" value="WH_DNA-bd_sf"/>
</dbReference>
<reference evidence="2 3" key="1">
    <citation type="submission" date="2018-10" db="EMBL/GenBank/DDBJ databases">
        <title>Isolation from soil.</title>
        <authorList>
            <person name="Hu J."/>
        </authorList>
    </citation>
    <scope>NUCLEOTIDE SEQUENCE [LARGE SCALE GENOMIC DNA]</scope>
    <source>
        <strain evidence="2 3">NEAU-Ht49</strain>
    </source>
</reference>
<name>A0A3M2LMK1_9ACTN</name>
<proteinExistence type="predicted"/>
<dbReference type="RefSeq" id="WP_122198582.1">
    <property type="nucleotide sequence ID" value="NZ_JBHSKC010000030.1"/>
</dbReference>
<dbReference type="AlphaFoldDB" id="A0A3M2LMK1"/>
<dbReference type="Pfam" id="PF13601">
    <property type="entry name" value="HTH_34"/>
    <property type="match status" value="1"/>
</dbReference>
<comment type="caution">
    <text evidence="2">The sequence shown here is derived from an EMBL/GenBank/DDBJ whole genome shotgun (WGS) entry which is preliminary data.</text>
</comment>
<organism evidence="2 3">
    <name type="scientific">Actinomadura harenae</name>
    <dbReference type="NCBI Taxonomy" id="2483351"/>
    <lineage>
        <taxon>Bacteria</taxon>
        <taxon>Bacillati</taxon>
        <taxon>Actinomycetota</taxon>
        <taxon>Actinomycetes</taxon>
        <taxon>Streptosporangiales</taxon>
        <taxon>Thermomonosporaceae</taxon>
        <taxon>Actinomadura</taxon>
    </lineage>
</organism>
<dbReference type="Gene3D" id="1.10.10.10">
    <property type="entry name" value="Winged helix-like DNA-binding domain superfamily/Winged helix DNA-binding domain"/>
    <property type="match status" value="1"/>
</dbReference>
<accession>A0A3M2LMK1</accession>
<dbReference type="InterPro" id="IPR027395">
    <property type="entry name" value="WH_DNA-bd_dom"/>
</dbReference>
<dbReference type="PANTHER" id="PTHR37318:SF1">
    <property type="entry name" value="BSL7504 PROTEIN"/>
    <property type="match status" value="1"/>
</dbReference>
<protein>
    <submittedName>
        <fullName evidence="2">Transcriptional regulator</fullName>
    </submittedName>
</protein>
<evidence type="ECO:0000259" key="1">
    <source>
        <dbReference type="Pfam" id="PF13601"/>
    </source>
</evidence>
<gene>
    <name evidence="2" type="ORF">EBO15_34020</name>
</gene>
<dbReference type="OrthoDB" id="4952043at2"/>
<keyword evidence="3" id="KW-1185">Reference proteome</keyword>
<sequence>MNLDPVIHAPVRLQIVSLLAAASEAEFSFVRDNLEVSDSVLSKHAAALETAGYVHIRKGHVGKRPRTWLKLTDEGRTAFRDYVATLQQIVGRPLTDASQEAS</sequence>
<dbReference type="Proteomes" id="UP000282674">
    <property type="component" value="Unassembled WGS sequence"/>
</dbReference>